<reference evidence="3 5" key="1">
    <citation type="submission" date="2013-02" db="EMBL/GenBank/DDBJ databases">
        <title>The Genome Sequence of Enterococcus gilvus ATCC BAA-350.</title>
        <authorList>
            <consortium name="The Broad Institute Genome Sequencing Platform"/>
            <consortium name="The Broad Institute Genome Sequencing Center for Infectious Disease"/>
            <person name="Earl A.M."/>
            <person name="Gilmore M.S."/>
            <person name="Lebreton F."/>
            <person name="Walker B."/>
            <person name="Young S.K."/>
            <person name="Zeng Q."/>
            <person name="Gargeya S."/>
            <person name="Fitzgerald M."/>
            <person name="Haas B."/>
            <person name="Abouelleil A."/>
            <person name="Alvarado L."/>
            <person name="Arachchi H.M."/>
            <person name="Berlin A.M."/>
            <person name="Chapman S.B."/>
            <person name="Dewar J."/>
            <person name="Goldberg J."/>
            <person name="Griggs A."/>
            <person name="Gujja S."/>
            <person name="Hansen M."/>
            <person name="Howarth C."/>
            <person name="Imamovic A."/>
            <person name="Larimer J."/>
            <person name="McCowan C."/>
            <person name="Murphy C."/>
            <person name="Neiman D."/>
            <person name="Pearson M."/>
            <person name="Priest M."/>
            <person name="Roberts A."/>
            <person name="Saif S."/>
            <person name="Shea T."/>
            <person name="Sisk P."/>
            <person name="Sykes S."/>
            <person name="Wortman J."/>
            <person name="Nusbaum C."/>
            <person name="Birren B."/>
        </authorList>
    </citation>
    <scope>NUCLEOTIDE SEQUENCE [LARGE SCALE GENOMIC DNA]</scope>
    <source>
        <strain evidence="3 5">ATCC BAA-350</strain>
    </source>
</reference>
<evidence type="ECO:0000313" key="5">
    <source>
        <dbReference type="Proteomes" id="UP000013750"/>
    </source>
</evidence>
<comment type="catalytic activity">
    <reaction evidence="2">
        <text>Ni(II)-pyridinium-3,5-bisthiocarboxylate mononucleotide = pyridinium-3,5-bisthiocarboxylate mononucleotide + Ni(2+)</text>
        <dbReference type="Rhea" id="RHEA:54784"/>
        <dbReference type="ChEBI" id="CHEBI:49786"/>
        <dbReference type="ChEBI" id="CHEBI:137372"/>
        <dbReference type="ChEBI" id="CHEBI:137373"/>
        <dbReference type="EC" id="4.99.1.12"/>
    </reaction>
</comment>
<accession>R2Y371</accession>
<dbReference type="Proteomes" id="UP000013750">
    <property type="component" value="Unassembled WGS sequence"/>
</dbReference>
<dbReference type="GO" id="GO:0016151">
    <property type="term" value="F:nickel cation binding"/>
    <property type="evidence" value="ECO:0007669"/>
    <property type="project" value="UniProtKB-UniRule"/>
</dbReference>
<evidence type="ECO:0000313" key="4">
    <source>
        <dbReference type="EMBL" id="EOW83659.1"/>
    </source>
</evidence>
<dbReference type="Pfam" id="PF01969">
    <property type="entry name" value="Ni_insertion"/>
    <property type="match status" value="1"/>
</dbReference>
<dbReference type="Gene3D" id="3.30.70.1380">
    <property type="entry name" value="Transcriptional regulatory protein pf0864 domain like"/>
    <property type="match status" value="1"/>
</dbReference>
<comment type="similarity">
    <text evidence="2">Belongs to the LarC family.</text>
</comment>
<evidence type="ECO:0000313" key="6">
    <source>
        <dbReference type="Proteomes" id="UP000014160"/>
    </source>
</evidence>
<keyword evidence="2" id="KW-0456">Lyase</keyword>
<dbReference type="PANTHER" id="PTHR36566:SF1">
    <property type="entry name" value="PYRIDINIUM-3,5-BISTHIOCARBOXYLIC ACID MONONUCLEOTIDE NICKEL INSERTION PROTEIN"/>
    <property type="match status" value="1"/>
</dbReference>
<dbReference type="HOGENOM" id="CLU_028523_2_1_9"/>
<dbReference type="OrthoDB" id="9765625at2"/>
<protein>
    <recommendedName>
        <fullName evidence="2">Pyridinium-3,5-bisthiocarboxylic acid mononucleotide nickel insertion protein</fullName>
        <shortName evidence="2">P2TMN nickel insertion protein</shortName>
        <ecNumber evidence="2">4.99.1.12</ecNumber>
    </recommendedName>
    <alternativeName>
        <fullName evidence="2">Nickel-pincer cofactor biosynthesis protein LarC</fullName>
    </alternativeName>
</protein>
<dbReference type="EMBL" id="ASWH01000001">
    <property type="protein sequence ID" value="EOW83659.1"/>
    <property type="molecule type" value="Genomic_DNA"/>
</dbReference>
<keyword evidence="6" id="KW-1185">Reference proteome</keyword>
<dbReference type="RefSeq" id="WP_010779400.1">
    <property type="nucleotide sequence ID" value="NZ_ASWH01000001.1"/>
</dbReference>
<name>R2Y371_9ENTE</name>
<dbReference type="Proteomes" id="UP000014160">
    <property type="component" value="Unassembled WGS sequence"/>
</dbReference>
<gene>
    <name evidence="2" type="primary">larC</name>
    <name evidence="4" type="ORF">I592_03018</name>
    <name evidence="3" type="ORF">UKC_00952</name>
</gene>
<dbReference type="EC" id="4.99.1.12" evidence="2"/>
<dbReference type="GO" id="GO:0051604">
    <property type="term" value="P:protein maturation"/>
    <property type="evidence" value="ECO:0007669"/>
    <property type="project" value="UniProtKB-UniRule"/>
</dbReference>
<dbReference type="PANTHER" id="PTHR36566">
    <property type="entry name" value="NICKEL INSERTION PROTEIN-RELATED"/>
    <property type="match status" value="1"/>
</dbReference>
<evidence type="ECO:0000256" key="1">
    <source>
        <dbReference type="ARBA" id="ARBA00022596"/>
    </source>
</evidence>
<dbReference type="NCBIfam" id="TIGR00299">
    <property type="entry name" value="nickel pincer cofactor biosynthesis protein LarC"/>
    <property type="match status" value="1"/>
</dbReference>
<dbReference type="EMBL" id="AJDQ01000006">
    <property type="protein sequence ID" value="EOI56767.1"/>
    <property type="molecule type" value="Genomic_DNA"/>
</dbReference>
<sequence>MKTLYLDPFSGVSGNMLLGTLFDLGLDVEDFTHELAKLKLTGYQLSLTKTTKSAIDGHLFEVVLSDEFKGHHPDEGAEMIHHHGRNLAAIEGLIHASELSASIKQSACAVFEEIAAAEARVHGKTINEIHFHEVGAIDSIVDVVGFFIGLELLQIQHVLCGTLVDGTGTITVAHGVMPVPVPAVMQMRLNSNVPFRQREDVLTELVTPTGFGLIKHTAETFGTLPENVMIEKIGYGFGTRETGSLNALRGCLCNSLLSNQQVPREQDHVLLIETNLDDATGQELSDVMQLLLEKGAKDVWTAPITMKKGRPAYKLSLLAAPAQNDEMVKILFETTSSIGIRQQLLDRKIMQRTVRLEKTALGDVHVKHLSYQGFSKISFEHDELLALAKEKRCTITEVKNQLMEQLQKNE</sequence>
<dbReference type="InterPro" id="IPR002822">
    <property type="entry name" value="Ni_insertion"/>
</dbReference>
<keyword evidence="1 2" id="KW-0533">Nickel</keyword>
<dbReference type="AlphaFoldDB" id="R2Y371"/>
<dbReference type="GO" id="GO:0016829">
    <property type="term" value="F:lyase activity"/>
    <property type="evidence" value="ECO:0007669"/>
    <property type="project" value="UniProtKB-UniRule"/>
</dbReference>
<dbReference type="PATRIC" id="fig|1158614.3.peg.979"/>
<dbReference type="HAMAP" id="MF_01074">
    <property type="entry name" value="LarC"/>
    <property type="match status" value="1"/>
</dbReference>
<reference evidence="4 6" key="2">
    <citation type="submission" date="2013-03" db="EMBL/GenBank/DDBJ databases">
        <title>The Genome Sequence of Enterococcus gilvus ATCC BAA-350 (PacBio/Illumina hybrid assembly).</title>
        <authorList>
            <consortium name="The Broad Institute Genomics Platform"/>
            <consortium name="The Broad Institute Genome Sequencing Center for Infectious Disease"/>
            <person name="Earl A."/>
            <person name="Russ C."/>
            <person name="Gilmore M."/>
            <person name="Surin D."/>
            <person name="Walker B."/>
            <person name="Young S."/>
            <person name="Zeng Q."/>
            <person name="Gargeya S."/>
            <person name="Fitzgerald M."/>
            <person name="Haas B."/>
            <person name="Abouelleil A."/>
            <person name="Allen A.W."/>
            <person name="Alvarado L."/>
            <person name="Arachchi H.M."/>
            <person name="Berlin A.M."/>
            <person name="Chapman S.B."/>
            <person name="Gainer-Dewar J."/>
            <person name="Goldberg J."/>
            <person name="Griggs A."/>
            <person name="Gujja S."/>
            <person name="Hansen M."/>
            <person name="Howarth C."/>
            <person name="Imamovic A."/>
            <person name="Ireland A."/>
            <person name="Larimer J."/>
            <person name="McCowan C."/>
            <person name="Murphy C."/>
            <person name="Pearson M."/>
            <person name="Poon T.W."/>
            <person name="Priest M."/>
            <person name="Roberts A."/>
            <person name="Saif S."/>
            <person name="Shea T."/>
            <person name="Sisk P."/>
            <person name="Sykes S."/>
            <person name="Wortman J."/>
            <person name="Nusbaum C."/>
            <person name="Birren B."/>
        </authorList>
    </citation>
    <scope>NUCLEOTIDE SEQUENCE [LARGE SCALE GENOMIC DNA]</scope>
    <source>
        <strain evidence="4 6">ATCC BAA-350</strain>
    </source>
</reference>
<evidence type="ECO:0000313" key="3">
    <source>
        <dbReference type="EMBL" id="EOI56767.1"/>
    </source>
</evidence>
<dbReference type="eggNOG" id="COG1641">
    <property type="taxonomic scope" value="Bacteria"/>
</dbReference>
<comment type="caution">
    <text evidence="3">The sequence shown here is derived from an EMBL/GenBank/DDBJ whole genome shotgun (WGS) entry which is preliminary data.</text>
</comment>
<evidence type="ECO:0000256" key="2">
    <source>
        <dbReference type="HAMAP-Rule" id="MF_01074"/>
    </source>
</evidence>
<proteinExistence type="inferred from homology"/>
<comment type="function">
    <text evidence="2">Involved in the biosynthesis of a nickel-pincer cofactor ((SCS)Ni(II) pincer complex). Binds Ni(2+), and functions in nickel delivery to pyridinium-3,5-bisthiocarboxylic acid mononucleotide (P2TMN), to form the mature cofactor. Is thus probably required for the activation of nickel-pincer cofactor-dependent enzymes.</text>
</comment>
<organism evidence="3 5">
    <name type="scientific">Enterococcus gilvus ATCC BAA-350</name>
    <dbReference type="NCBI Taxonomy" id="1158614"/>
    <lineage>
        <taxon>Bacteria</taxon>
        <taxon>Bacillati</taxon>
        <taxon>Bacillota</taxon>
        <taxon>Bacilli</taxon>
        <taxon>Lactobacillales</taxon>
        <taxon>Enterococcaceae</taxon>
        <taxon>Enterococcus</taxon>
    </lineage>
</organism>